<dbReference type="InterPro" id="IPR020449">
    <property type="entry name" value="Tscrpt_reg_AraC-type_HTH"/>
</dbReference>
<dbReference type="OrthoDB" id="110167at2"/>
<dbReference type="Proteomes" id="UP000036449">
    <property type="component" value="Unassembled WGS sequence"/>
</dbReference>
<dbReference type="InterPro" id="IPR009057">
    <property type="entry name" value="Homeodomain-like_sf"/>
</dbReference>
<keyword evidence="2" id="KW-0238">DNA-binding</keyword>
<protein>
    <submittedName>
        <fullName evidence="5">AraC family transcriptional regulator</fullName>
    </submittedName>
</protein>
<sequence>MSLNVHGDRKYAGSVRLAGLAEWPDMRIERRTIQAGSQSDLTLECTEIVMTIAGRSAVQRTGNGNKQQSLARPGVAWVCPIGTVEREIVLSEPISTLHIYLPQKLLGERALEDYGLNPGCTELAYVGGFVDPKLNLIGTSLAKLLDEELGPADRLFADGMRVALVARLLASYTADRRTRSAQAPALGRARLKRVLEYIDAHLGDELTLDRLAEEARLSAYHFSRLFRDATGLPPHRYVTLKRIEAAQEQITLGRRSLVDIALGTGFGSQNNFTRAFRKATGLTPGQYRELRRKG</sequence>
<reference evidence="5 6" key="1">
    <citation type="submission" date="2015-03" db="EMBL/GenBank/DDBJ databases">
        <title>Genome sequencing of Methylobacterium tarhaniae DSM 25844.</title>
        <authorList>
            <person name="Chaudhry V."/>
            <person name="Patil P.B."/>
        </authorList>
    </citation>
    <scope>NUCLEOTIDE SEQUENCE [LARGE SCALE GENOMIC DNA]</scope>
    <source>
        <strain evidence="5 6">DSM 25844</strain>
    </source>
</reference>
<comment type="caution">
    <text evidence="5">The sequence shown here is derived from an EMBL/GenBank/DDBJ whole genome shotgun (WGS) entry which is preliminary data.</text>
</comment>
<dbReference type="PROSITE" id="PS01124">
    <property type="entry name" value="HTH_ARAC_FAMILY_2"/>
    <property type="match status" value="1"/>
</dbReference>
<keyword evidence="3" id="KW-0804">Transcription</keyword>
<feature type="domain" description="HTH araC/xylS-type" evidence="4">
    <location>
        <begin position="192"/>
        <end position="290"/>
    </location>
</feature>
<name>A0A0J6TFW5_9HYPH</name>
<keyword evidence="6" id="KW-1185">Reference proteome</keyword>
<proteinExistence type="predicted"/>
<dbReference type="PROSITE" id="PS00041">
    <property type="entry name" value="HTH_ARAC_FAMILY_1"/>
    <property type="match status" value="1"/>
</dbReference>
<dbReference type="PANTHER" id="PTHR46796">
    <property type="entry name" value="HTH-TYPE TRANSCRIPTIONAL ACTIVATOR RHAS-RELATED"/>
    <property type="match status" value="1"/>
</dbReference>
<dbReference type="InterPro" id="IPR018062">
    <property type="entry name" value="HTH_AraC-typ_CS"/>
</dbReference>
<evidence type="ECO:0000259" key="4">
    <source>
        <dbReference type="PROSITE" id="PS01124"/>
    </source>
</evidence>
<dbReference type="GO" id="GO:0003700">
    <property type="term" value="F:DNA-binding transcription factor activity"/>
    <property type="evidence" value="ECO:0007669"/>
    <property type="project" value="InterPro"/>
</dbReference>
<dbReference type="InterPro" id="IPR018060">
    <property type="entry name" value="HTH_AraC"/>
</dbReference>
<dbReference type="SUPFAM" id="SSF46689">
    <property type="entry name" value="Homeodomain-like"/>
    <property type="match status" value="2"/>
</dbReference>
<dbReference type="PRINTS" id="PR00032">
    <property type="entry name" value="HTHARAC"/>
</dbReference>
<dbReference type="EMBL" id="LABZ01000007">
    <property type="protein sequence ID" value="KMO44849.1"/>
    <property type="molecule type" value="Genomic_DNA"/>
</dbReference>
<evidence type="ECO:0000313" key="5">
    <source>
        <dbReference type="EMBL" id="KMO44849.1"/>
    </source>
</evidence>
<dbReference type="Pfam" id="PF12833">
    <property type="entry name" value="HTH_18"/>
    <property type="match status" value="1"/>
</dbReference>
<dbReference type="GO" id="GO:0043565">
    <property type="term" value="F:sequence-specific DNA binding"/>
    <property type="evidence" value="ECO:0007669"/>
    <property type="project" value="InterPro"/>
</dbReference>
<dbReference type="AlphaFoldDB" id="A0A0J6TFW5"/>
<dbReference type="Gene3D" id="1.10.10.60">
    <property type="entry name" value="Homeodomain-like"/>
    <property type="match status" value="2"/>
</dbReference>
<evidence type="ECO:0000256" key="1">
    <source>
        <dbReference type="ARBA" id="ARBA00023015"/>
    </source>
</evidence>
<dbReference type="PATRIC" id="fig|1187852.3.peg.6123"/>
<gene>
    <name evidence="5" type="ORF">VQ03_01130</name>
</gene>
<evidence type="ECO:0000256" key="2">
    <source>
        <dbReference type="ARBA" id="ARBA00023125"/>
    </source>
</evidence>
<dbReference type="PANTHER" id="PTHR46796:SF6">
    <property type="entry name" value="ARAC SUBFAMILY"/>
    <property type="match status" value="1"/>
</dbReference>
<keyword evidence="1" id="KW-0805">Transcription regulation</keyword>
<accession>A0A0J6TFW5</accession>
<dbReference type="SMART" id="SM00342">
    <property type="entry name" value="HTH_ARAC"/>
    <property type="match status" value="1"/>
</dbReference>
<dbReference type="InterPro" id="IPR050204">
    <property type="entry name" value="AraC_XylS_family_regulators"/>
</dbReference>
<organism evidence="5 6">
    <name type="scientific">Methylobacterium tarhaniae</name>
    <dbReference type="NCBI Taxonomy" id="1187852"/>
    <lineage>
        <taxon>Bacteria</taxon>
        <taxon>Pseudomonadati</taxon>
        <taxon>Pseudomonadota</taxon>
        <taxon>Alphaproteobacteria</taxon>
        <taxon>Hyphomicrobiales</taxon>
        <taxon>Methylobacteriaceae</taxon>
        <taxon>Methylobacterium</taxon>
    </lineage>
</organism>
<evidence type="ECO:0000256" key="3">
    <source>
        <dbReference type="ARBA" id="ARBA00023163"/>
    </source>
</evidence>
<evidence type="ECO:0000313" key="6">
    <source>
        <dbReference type="Proteomes" id="UP000036449"/>
    </source>
</evidence>